<evidence type="ECO:0000256" key="1">
    <source>
        <dbReference type="SAM" id="MobiDB-lite"/>
    </source>
</evidence>
<sequence>MYELDPRSPNVPLDSLLLKVVQNPATKSKREKVQYLASVTGDESSLRQLDLIDSNSDIRINLSSRPWILIKDSQPTFRRPLVMATCLEGEGGQLRTPTWEDQRRKILNFTFAVEGLRKREKLRTQERTSDPEIPLSEANGSSPDEFQEPGISVEAVLEFLDKVIMWDRAPSHTSGLKNLWQLKKWTKGFTTSELLWSDHGVLRTSRIAEEARQAYTSAEPIVLQGRMVAVR</sequence>
<dbReference type="Proteomes" id="UP001212997">
    <property type="component" value="Unassembled WGS sequence"/>
</dbReference>
<organism evidence="2 3">
    <name type="scientific">Meripilus lineatus</name>
    <dbReference type="NCBI Taxonomy" id="2056292"/>
    <lineage>
        <taxon>Eukaryota</taxon>
        <taxon>Fungi</taxon>
        <taxon>Dikarya</taxon>
        <taxon>Basidiomycota</taxon>
        <taxon>Agaricomycotina</taxon>
        <taxon>Agaricomycetes</taxon>
        <taxon>Polyporales</taxon>
        <taxon>Meripilaceae</taxon>
        <taxon>Meripilus</taxon>
    </lineage>
</organism>
<reference evidence="2" key="1">
    <citation type="submission" date="2022-07" db="EMBL/GenBank/DDBJ databases">
        <title>Genome Sequence of Physisporinus lineatus.</title>
        <authorList>
            <person name="Buettner E."/>
        </authorList>
    </citation>
    <scope>NUCLEOTIDE SEQUENCE</scope>
    <source>
        <strain evidence="2">VT162</strain>
    </source>
</reference>
<accession>A0AAD5YE17</accession>
<dbReference type="EMBL" id="JANAWD010000622">
    <property type="protein sequence ID" value="KAJ3477189.1"/>
    <property type="molecule type" value="Genomic_DNA"/>
</dbReference>
<evidence type="ECO:0000313" key="3">
    <source>
        <dbReference type="Proteomes" id="UP001212997"/>
    </source>
</evidence>
<dbReference type="AlphaFoldDB" id="A0AAD5YE17"/>
<proteinExistence type="predicted"/>
<gene>
    <name evidence="2" type="ORF">NLI96_g10637</name>
</gene>
<keyword evidence="3" id="KW-1185">Reference proteome</keyword>
<protein>
    <submittedName>
        <fullName evidence="2">Uncharacterized protein</fullName>
    </submittedName>
</protein>
<name>A0AAD5YE17_9APHY</name>
<feature type="region of interest" description="Disordered" evidence="1">
    <location>
        <begin position="121"/>
        <end position="147"/>
    </location>
</feature>
<comment type="caution">
    <text evidence="2">The sequence shown here is derived from an EMBL/GenBank/DDBJ whole genome shotgun (WGS) entry which is preliminary data.</text>
</comment>
<evidence type="ECO:0000313" key="2">
    <source>
        <dbReference type="EMBL" id="KAJ3477189.1"/>
    </source>
</evidence>